<dbReference type="AlphaFoldDB" id="A0A343TMN0"/>
<keyword evidence="1" id="KW-0732">Signal</keyword>
<dbReference type="SUPFAM" id="SSF53850">
    <property type="entry name" value="Periplasmic binding protein-like II"/>
    <property type="match status" value="1"/>
</dbReference>
<dbReference type="KEGG" id="hdf:AArcSl_2737"/>
<dbReference type="GeneID" id="37879094"/>
<dbReference type="PROSITE" id="PS51318">
    <property type="entry name" value="TAT"/>
    <property type="match status" value="1"/>
</dbReference>
<accession>A0A343TMN0</accession>
<dbReference type="PANTHER" id="PTHR30570">
    <property type="entry name" value="PERIPLASMIC PHOSPHATE BINDING COMPONENT OF PHOSPHATE ABC TRANSPORTER"/>
    <property type="match status" value="1"/>
</dbReference>
<evidence type="ECO:0000259" key="3">
    <source>
        <dbReference type="Pfam" id="PF12849"/>
    </source>
</evidence>
<reference evidence="5" key="1">
    <citation type="submission" date="2017-11" db="EMBL/GenBank/DDBJ databases">
        <title>Phenotypic and genomic properties of facultatively anaerobic sulfur-reducing natronoarchaea from hypersaline soda lakes.</title>
        <authorList>
            <person name="Sorokin D.Y."/>
            <person name="Kublanov I.V."/>
            <person name="Roman P."/>
            <person name="Sinninghe Damste J.S."/>
            <person name="Golyshin P.N."/>
            <person name="Rojo D."/>
            <person name="Ciordia S."/>
            <person name="Mena M.D.C."/>
            <person name="Ferrer M."/>
            <person name="Messina E."/>
            <person name="Smedile F."/>
            <person name="La Spada G."/>
            <person name="La Cono V."/>
            <person name="Yakimov M.M."/>
        </authorList>
    </citation>
    <scope>NUCLEOTIDE SEQUENCE [LARGE SCALE GENOMIC DNA]</scope>
    <source>
        <strain evidence="5">AArc-Sl</strain>
    </source>
</reference>
<evidence type="ECO:0000256" key="2">
    <source>
        <dbReference type="SAM" id="MobiDB-lite"/>
    </source>
</evidence>
<dbReference type="InterPro" id="IPR050811">
    <property type="entry name" value="Phosphate_ABC_transporter"/>
</dbReference>
<organism evidence="4 5">
    <name type="scientific">Halalkaliarchaeum desulfuricum</name>
    <dbReference type="NCBI Taxonomy" id="2055893"/>
    <lineage>
        <taxon>Archaea</taxon>
        <taxon>Methanobacteriati</taxon>
        <taxon>Methanobacteriota</taxon>
        <taxon>Stenosarchaea group</taxon>
        <taxon>Halobacteria</taxon>
        <taxon>Halobacteriales</taxon>
        <taxon>Haloferacaceae</taxon>
        <taxon>Halalkaliarchaeum</taxon>
    </lineage>
</organism>
<protein>
    <submittedName>
        <fullName evidence="4">Phosphate transport system substrate-binding protein</fullName>
    </submittedName>
</protein>
<dbReference type="PANTHER" id="PTHR30570:SF1">
    <property type="entry name" value="PHOSPHATE-BINDING PROTEIN PSTS"/>
    <property type="match status" value="1"/>
</dbReference>
<gene>
    <name evidence="4" type="primary">pstS</name>
    <name evidence="4" type="ORF">AArcSl_2737</name>
</gene>
<sequence>MERKPPAGGNERSNTDDGSDVSPSRSSRRRFLSAVGASTAALSVSGLAGCLVRGEPSHLEGQIVVDGSNTLLPHGAAVAEEFQWRNNRVRIPVRGSGTGAGFQLFCEGATDVQNASRPILGPEDVPEGQLSEVEQCGQAGVDYVEFEAALDGIAIWVHPDNHWCDCLTTEELRRIWEPGSDVETWGDIREEWAEAGHDGELELYGRDPASGTFDSFTKAINDEIGAIRSDYSASADTNVIVRGVRGSENALGWGGLGYYEENKEDLKLVDIDDGDGCVTPTRETIETGTYQPLTRAMYVYFNVNSFEKEQVREYARFYFSPIDERADRSDVEPGEQLTWTQWAARKVGYFATTDESVREARDRLEEVLARYE</sequence>
<feature type="domain" description="PBP" evidence="3">
    <location>
        <begin position="60"/>
        <end position="320"/>
    </location>
</feature>
<dbReference type="Proteomes" id="UP000263012">
    <property type="component" value="Chromosome"/>
</dbReference>
<dbReference type="InterPro" id="IPR006311">
    <property type="entry name" value="TAT_signal"/>
</dbReference>
<evidence type="ECO:0000313" key="5">
    <source>
        <dbReference type="Proteomes" id="UP000263012"/>
    </source>
</evidence>
<dbReference type="RefSeq" id="WP_119820471.1">
    <property type="nucleotide sequence ID" value="NZ_CP025066.1"/>
</dbReference>
<dbReference type="InterPro" id="IPR024370">
    <property type="entry name" value="PBP_domain"/>
</dbReference>
<evidence type="ECO:0000256" key="1">
    <source>
        <dbReference type="ARBA" id="ARBA00022729"/>
    </source>
</evidence>
<dbReference type="CDD" id="cd13654">
    <property type="entry name" value="PBP2_phosphate_like_2"/>
    <property type="match status" value="1"/>
</dbReference>
<dbReference type="OrthoDB" id="53390at2157"/>
<dbReference type="Gene3D" id="3.40.190.10">
    <property type="entry name" value="Periplasmic binding protein-like II"/>
    <property type="match status" value="2"/>
</dbReference>
<dbReference type="Pfam" id="PF12849">
    <property type="entry name" value="PBP_like_2"/>
    <property type="match status" value="1"/>
</dbReference>
<keyword evidence="5" id="KW-1185">Reference proteome</keyword>
<evidence type="ECO:0000313" key="4">
    <source>
        <dbReference type="EMBL" id="AUX10352.1"/>
    </source>
</evidence>
<feature type="region of interest" description="Disordered" evidence="2">
    <location>
        <begin position="1"/>
        <end position="28"/>
    </location>
</feature>
<proteinExistence type="predicted"/>
<name>A0A343TMN0_9EURY</name>
<dbReference type="EMBL" id="CP025066">
    <property type="protein sequence ID" value="AUX10352.1"/>
    <property type="molecule type" value="Genomic_DNA"/>
</dbReference>